<sequence length="193" mass="20964">MPTLPPEWMVVGLGNPGPEYRGTRHNVGFHVVDELAERHRIKLDKAKHRARFGIGSIGDTPVILVKPMTFMNLSGQAVAPLAREYGLKPDRILVVADDLDMQLGRVRLKPKGSAGGHNGHKSLIQSLGTEEYPRLKIGIGSVDRSHTIDHVLSTFKGDERDVIAIALDRAADGVEKAVQDGLEPGMNVVNQTG</sequence>
<dbReference type="HAMAP" id="MF_00083">
    <property type="entry name" value="Pept_tRNA_hydro_bact"/>
    <property type="match status" value="1"/>
</dbReference>
<dbReference type="HOGENOM" id="CLU_062456_4_1_0"/>
<keyword evidence="8" id="KW-0963">Cytoplasm</keyword>
<dbReference type="FunFam" id="3.40.50.1470:FF:000001">
    <property type="entry name" value="Peptidyl-tRNA hydrolase"/>
    <property type="match status" value="1"/>
</dbReference>
<evidence type="ECO:0000256" key="1">
    <source>
        <dbReference type="ARBA" id="ARBA00013260"/>
    </source>
</evidence>
<protein>
    <recommendedName>
        <fullName evidence="7 8">Peptidyl-tRNA hydrolase</fullName>
        <shortName evidence="8">Pth</shortName>
        <ecNumber evidence="1 8">3.1.1.29</ecNumber>
    </recommendedName>
</protein>
<dbReference type="GO" id="GO:0005737">
    <property type="term" value="C:cytoplasm"/>
    <property type="evidence" value="ECO:0007669"/>
    <property type="project" value="UniProtKB-SubCell"/>
</dbReference>
<dbReference type="PROSITE" id="PS01195">
    <property type="entry name" value="PEPT_TRNA_HYDROL_1"/>
    <property type="match status" value="1"/>
</dbReference>
<comment type="function">
    <text evidence="8">Catalyzes the release of premature peptidyl moieties from peptidyl-tRNA molecules trapped in stalled 50S ribosomal subunits, and thus maintains levels of free tRNAs and 50S ribosomes.</text>
</comment>
<keyword evidence="2 8" id="KW-0820">tRNA-binding</keyword>
<comment type="similarity">
    <text evidence="5 8 10">Belongs to the PTH family.</text>
</comment>
<dbReference type="PANTHER" id="PTHR17224">
    <property type="entry name" value="PEPTIDYL-TRNA HYDROLASE"/>
    <property type="match status" value="1"/>
</dbReference>
<keyword evidence="4 8" id="KW-0694">RNA-binding</keyword>
<comment type="subunit">
    <text evidence="8">Monomer.</text>
</comment>
<comment type="function">
    <text evidence="8">Hydrolyzes ribosome-free peptidyl-tRNAs (with 1 or more amino acids incorporated), which drop off the ribosome during protein synthesis, or as a result of ribosome stalling.</text>
</comment>
<feature type="site" description="Stabilizes the basic form of H active site to accept a proton" evidence="8">
    <location>
        <position position="97"/>
    </location>
</feature>
<dbReference type="Gene3D" id="3.40.50.1470">
    <property type="entry name" value="Peptidyl-tRNA hydrolase"/>
    <property type="match status" value="1"/>
</dbReference>
<proteinExistence type="inferred from homology"/>
<dbReference type="EC" id="3.1.1.29" evidence="1 8"/>
<keyword evidence="3 8" id="KW-0378">Hydrolase</keyword>
<feature type="active site" description="Proton acceptor" evidence="8">
    <location>
        <position position="25"/>
    </location>
</feature>
<evidence type="ECO:0000256" key="3">
    <source>
        <dbReference type="ARBA" id="ARBA00022801"/>
    </source>
</evidence>
<evidence type="ECO:0000313" key="11">
    <source>
        <dbReference type="EMBL" id="AIE86381.1"/>
    </source>
</evidence>
<gene>
    <name evidence="8" type="primary">pth</name>
    <name evidence="11" type="ORF">OP10G_3013</name>
</gene>
<dbReference type="AlphaFoldDB" id="A0A068NSG2"/>
<comment type="catalytic activity">
    <reaction evidence="6 8 9">
        <text>an N-acyl-L-alpha-aminoacyl-tRNA + H2O = an N-acyl-L-amino acid + a tRNA + H(+)</text>
        <dbReference type="Rhea" id="RHEA:54448"/>
        <dbReference type="Rhea" id="RHEA-COMP:10123"/>
        <dbReference type="Rhea" id="RHEA-COMP:13883"/>
        <dbReference type="ChEBI" id="CHEBI:15377"/>
        <dbReference type="ChEBI" id="CHEBI:15378"/>
        <dbReference type="ChEBI" id="CHEBI:59874"/>
        <dbReference type="ChEBI" id="CHEBI:78442"/>
        <dbReference type="ChEBI" id="CHEBI:138191"/>
        <dbReference type="EC" id="3.1.1.29"/>
    </reaction>
</comment>
<reference evidence="11 12" key="1">
    <citation type="journal article" date="2014" name="PLoS ONE">
        <title>The first complete genome sequence of the class fimbriimonadia in the phylum armatimonadetes.</title>
        <authorList>
            <person name="Hu Z.Y."/>
            <person name="Wang Y.Z."/>
            <person name="Im W.T."/>
            <person name="Wang S.Y."/>
            <person name="Zhao G.P."/>
            <person name="Zheng H.J."/>
            <person name="Quan Z.X."/>
        </authorList>
    </citation>
    <scope>NUCLEOTIDE SEQUENCE [LARGE SCALE GENOMIC DNA]</scope>
    <source>
        <strain evidence="11">Gsoil 348</strain>
    </source>
</reference>
<feature type="site" description="Discriminates between blocked and unblocked aminoacyl-tRNA" evidence="8">
    <location>
        <position position="15"/>
    </location>
</feature>
<dbReference type="GO" id="GO:0004045">
    <property type="term" value="F:peptidyl-tRNA hydrolase activity"/>
    <property type="evidence" value="ECO:0007669"/>
    <property type="project" value="UniProtKB-UniRule"/>
</dbReference>
<dbReference type="GO" id="GO:0006515">
    <property type="term" value="P:protein quality control for misfolded or incompletely synthesized proteins"/>
    <property type="evidence" value="ECO:0007669"/>
    <property type="project" value="UniProtKB-UniRule"/>
</dbReference>
<dbReference type="PANTHER" id="PTHR17224:SF1">
    <property type="entry name" value="PEPTIDYL-TRNA HYDROLASE"/>
    <property type="match status" value="1"/>
</dbReference>
<dbReference type="GO" id="GO:0072344">
    <property type="term" value="P:rescue of stalled ribosome"/>
    <property type="evidence" value="ECO:0007669"/>
    <property type="project" value="UniProtKB-UniRule"/>
</dbReference>
<evidence type="ECO:0000256" key="6">
    <source>
        <dbReference type="ARBA" id="ARBA00048707"/>
    </source>
</evidence>
<dbReference type="InterPro" id="IPR036416">
    <property type="entry name" value="Pept_tRNA_hydro_sf"/>
</dbReference>
<dbReference type="InterPro" id="IPR018171">
    <property type="entry name" value="Pept_tRNA_hydro_CS"/>
</dbReference>
<dbReference type="InterPro" id="IPR001328">
    <property type="entry name" value="Pept_tRNA_hydro"/>
</dbReference>
<dbReference type="Proteomes" id="UP000027982">
    <property type="component" value="Chromosome"/>
</dbReference>
<evidence type="ECO:0000256" key="9">
    <source>
        <dbReference type="RuleBase" id="RU000673"/>
    </source>
</evidence>
<evidence type="ECO:0000256" key="8">
    <source>
        <dbReference type="HAMAP-Rule" id="MF_00083"/>
    </source>
</evidence>
<dbReference type="Pfam" id="PF01195">
    <property type="entry name" value="Pept_tRNA_hydro"/>
    <property type="match status" value="1"/>
</dbReference>
<dbReference type="GO" id="GO:0000049">
    <property type="term" value="F:tRNA binding"/>
    <property type="evidence" value="ECO:0007669"/>
    <property type="project" value="UniProtKB-UniRule"/>
</dbReference>
<dbReference type="STRING" id="661478.OP10G_3013"/>
<dbReference type="RefSeq" id="WP_227624938.1">
    <property type="nucleotide sequence ID" value="NZ_CP007139.1"/>
</dbReference>
<dbReference type="NCBIfam" id="TIGR00447">
    <property type="entry name" value="pth"/>
    <property type="match status" value="1"/>
</dbReference>
<feature type="binding site" evidence="8">
    <location>
        <position position="118"/>
    </location>
    <ligand>
        <name>tRNA</name>
        <dbReference type="ChEBI" id="CHEBI:17843"/>
    </ligand>
</feature>
<evidence type="ECO:0000256" key="2">
    <source>
        <dbReference type="ARBA" id="ARBA00022555"/>
    </source>
</evidence>
<name>A0A068NSG2_FIMGI</name>
<comment type="subcellular location">
    <subcellularLocation>
        <location evidence="8">Cytoplasm</location>
    </subcellularLocation>
</comment>
<feature type="binding site" evidence="8">
    <location>
        <position position="70"/>
    </location>
    <ligand>
        <name>tRNA</name>
        <dbReference type="ChEBI" id="CHEBI:17843"/>
    </ligand>
</feature>
<accession>A0A068NSG2</accession>
<evidence type="ECO:0000256" key="7">
    <source>
        <dbReference type="ARBA" id="ARBA00050038"/>
    </source>
</evidence>
<dbReference type="CDD" id="cd00462">
    <property type="entry name" value="PTH"/>
    <property type="match status" value="1"/>
</dbReference>
<dbReference type="SUPFAM" id="SSF53178">
    <property type="entry name" value="Peptidyl-tRNA hydrolase-like"/>
    <property type="match status" value="1"/>
</dbReference>
<feature type="binding site" evidence="8">
    <location>
        <position position="72"/>
    </location>
    <ligand>
        <name>tRNA</name>
        <dbReference type="ChEBI" id="CHEBI:17843"/>
    </ligand>
</feature>
<evidence type="ECO:0000313" key="12">
    <source>
        <dbReference type="Proteomes" id="UP000027982"/>
    </source>
</evidence>
<dbReference type="eggNOG" id="COG0193">
    <property type="taxonomic scope" value="Bacteria"/>
</dbReference>
<evidence type="ECO:0000256" key="10">
    <source>
        <dbReference type="RuleBase" id="RU004320"/>
    </source>
</evidence>
<evidence type="ECO:0000256" key="4">
    <source>
        <dbReference type="ARBA" id="ARBA00022884"/>
    </source>
</evidence>
<dbReference type="KEGG" id="fgi:OP10G_3013"/>
<organism evidence="11 12">
    <name type="scientific">Fimbriimonas ginsengisoli Gsoil 348</name>
    <dbReference type="NCBI Taxonomy" id="661478"/>
    <lineage>
        <taxon>Bacteria</taxon>
        <taxon>Bacillati</taxon>
        <taxon>Armatimonadota</taxon>
        <taxon>Fimbriimonadia</taxon>
        <taxon>Fimbriimonadales</taxon>
        <taxon>Fimbriimonadaceae</taxon>
        <taxon>Fimbriimonas</taxon>
    </lineage>
</organism>
<dbReference type="EMBL" id="CP007139">
    <property type="protein sequence ID" value="AIE86381.1"/>
    <property type="molecule type" value="Genomic_DNA"/>
</dbReference>
<keyword evidence="12" id="KW-1185">Reference proteome</keyword>
<feature type="binding site" evidence="8">
    <location>
        <position position="20"/>
    </location>
    <ligand>
        <name>tRNA</name>
        <dbReference type="ChEBI" id="CHEBI:17843"/>
    </ligand>
</feature>
<evidence type="ECO:0000256" key="5">
    <source>
        <dbReference type="ARBA" id="ARBA00038063"/>
    </source>
</evidence>